<dbReference type="InterPro" id="IPR012944">
    <property type="entry name" value="SusD_RagB_dom"/>
</dbReference>
<feature type="signal peptide" evidence="7">
    <location>
        <begin position="1"/>
        <end position="21"/>
    </location>
</feature>
<dbReference type="Gene3D" id="1.25.40.390">
    <property type="match status" value="1"/>
</dbReference>
<dbReference type="InterPro" id="IPR011990">
    <property type="entry name" value="TPR-like_helical_dom_sf"/>
</dbReference>
<dbReference type="PROSITE" id="PS51257">
    <property type="entry name" value="PROKAR_LIPOPROTEIN"/>
    <property type="match status" value="1"/>
</dbReference>
<dbReference type="KEGG" id="ada:A5CPEGH6_22400"/>
<name>A0A4Y1X3J2_9BACT</name>
<evidence type="ECO:0000256" key="3">
    <source>
        <dbReference type="ARBA" id="ARBA00022729"/>
    </source>
</evidence>
<dbReference type="CDD" id="cd08977">
    <property type="entry name" value="SusD"/>
    <property type="match status" value="1"/>
</dbReference>
<sequence>MKYIRIILAALVLSVSVSCTSDFLDVDPTTEIPEKDYYDDYETLLKGLMAAYAPLQWPDFVFGEYGPLAFVSDVMSDDVRVGGANETDIPYLQLMRKFSATPNHTPSVLWVVLYSGVYRANTVLQYVDTAEGMSGATRSRIKAEAYALRAYYYTWLWKLFGNVPYYDRNPTGPDYLIDQLTADGVYAKIIGDLDAALTGSGLPKVVKSAELGRFTRAAAQMLRANVVMYQQDASRYATVLTDMCEIIGSGLYSLRSDFAGLWTDSGEWGTESIFEINYTDSPSSRTWENPTKAGGTVFPTLIGINGYSGPKWDTGGYGFEPVEEALYNAYEGDDTRRDATILNFAKYRQQHPEATYTPRYDDTGYFNRKYLGRADGHDKYTGNAPEMNFRNNYRVWRYAETLLIASELIVRTNGDRDEADDYLNQVRARAFGMKPGDAAFAAKRRPATLDNLLLENRLEFALEGHRFWDLVRYGKAEEVLGSRGYTDAKKHLPIPQSEIDQAHGTLKQNPY</sequence>
<evidence type="ECO:0000259" key="8">
    <source>
        <dbReference type="Pfam" id="PF07980"/>
    </source>
</evidence>
<gene>
    <name evidence="10" type="ORF">A5CPEGH6_22400</name>
</gene>
<dbReference type="OrthoDB" id="617686at2"/>
<keyword evidence="11" id="KW-1185">Reference proteome</keyword>
<dbReference type="EMBL" id="AP019736">
    <property type="protein sequence ID" value="BBL07602.1"/>
    <property type="molecule type" value="Genomic_DNA"/>
</dbReference>
<dbReference type="AlphaFoldDB" id="A0A4Y1X3J2"/>
<keyword evidence="5" id="KW-0998">Cell outer membrane</keyword>
<reference evidence="11" key="1">
    <citation type="submission" date="2019-06" db="EMBL/GenBank/DDBJ databases">
        <title>Alistipes onderdonkii subsp. vulgaris subsp. nov., Alistipes dispar sp. nov. and Alistipes communis sp. nov., isolated from human faeces, and creation of Alistipes onderdonkii subsp. onderdonkii subsp. nov.</title>
        <authorList>
            <person name="Sakamoto M."/>
            <person name="Ikeyama N."/>
            <person name="Ogata Y."/>
            <person name="Suda W."/>
            <person name="Iino T."/>
            <person name="Hattori M."/>
            <person name="Ohkuma M."/>
        </authorList>
    </citation>
    <scope>NUCLEOTIDE SEQUENCE [LARGE SCALE GENOMIC DNA]</scope>
    <source>
        <strain evidence="11">5CPEGH6</strain>
    </source>
</reference>
<dbReference type="InterPro" id="IPR033985">
    <property type="entry name" value="SusD-like_N"/>
</dbReference>
<organism evidence="10 11">
    <name type="scientific">Alistipes dispar</name>
    <dbReference type="NCBI Taxonomy" id="2585119"/>
    <lineage>
        <taxon>Bacteria</taxon>
        <taxon>Pseudomonadati</taxon>
        <taxon>Bacteroidota</taxon>
        <taxon>Bacteroidia</taxon>
        <taxon>Bacteroidales</taxon>
        <taxon>Rikenellaceae</taxon>
        <taxon>Alistipes</taxon>
    </lineage>
</organism>
<dbReference type="Pfam" id="PF14322">
    <property type="entry name" value="SusD-like_3"/>
    <property type="match status" value="1"/>
</dbReference>
<evidence type="ECO:0000313" key="11">
    <source>
        <dbReference type="Proteomes" id="UP000319374"/>
    </source>
</evidence>
<keyword evidence="4" id="KW-0472">Membrane</keyword>
<keyword evidence="3 7" id="KW-0732">Signal</keyword>
<feature type="region of interest" description="Disordered" evidence="6">
    <location>
        <begin position="491"/>
        <end position="511"/>
    </location>
</feature>
<comment type="similarity">
    <text evidence="2">Belongs to the SusD family.</text>
</comment>
<evidence type="ECO:0000313" key="10">
    <source>
        <dbReference type="EMBL" id="BBL07602.1"/>
    </source>
</evidence>
<dbReference type="Pfam" id="PF07980">
    <property type="entry name" value="SusD_RagB"/>
    <property type="match status" value="1"/>
</dbReference>
<protein>
    <submittedName>
        <fullName evidence="10">Membrane protein</fullName>
    </submittedName>
</protein>
<evidence type="ECO:0000256" key="4">
    <source>
        <dbReference type="ARBA" id="ARBA00023136"/>
    </source>
</evidence>
<evidence type="ECO:0000256" key="1">
    <source>
        <dbReference type="ARBA" id="ARBA00004442"/>
    </source>
</evidence>
<evidence type="ECO:0000256" key="6">
    <source>
        <dbReference type="SAM" id="MobiDB-lite"/>
    </source>
</evidence>
<feature type="domain" description="RagB/SusD" evidence="8">
    <location>
        <begin position="270"/>
        <end position="481"/>
    </location>
</feature>
<comment type="subcellular location">
    <subcellularLocation>
        <location evidence="1">Cell outer membrane</location>
    </subcellularLocation>
</comment>
<dbReference type="GO" id="GO:0009279">
    <property type="term" value="C:cell outer membrane"/>
    <property type="evidence" value="ECO:0007669"/>
    <property type="project" value="UniProtKB-SubCell"/>
</dbReference>
<evidence type="ECO:0000259" key="9">
    <source>
        <dbReference type="Pfam" id="PF14322"/>
    </source>
</evidence>
<accession>A0A4Y1X3J2</accession>
<feature type="chain" id="PRO_5021263886" evidence="7">
    <location>
        <begin position="22"/>
        <end position="511"/>
    </location>
</feature>
<dbReference type="RefSeq" id="WP_141429758.1">
    <property type="nucleotide sequence ID" value="NZ_AP019736.1"/>
</dbReference>
<dbReference type="SUPFAM" id="SSF48452">
    <property type="entry name" value="TPR-like"/>
    <property type="match status" value="1"/>
</dbReference>
<feature type="domain" description="SusD-like N-terminal" evidence="9">
    <location>
        <begin position="22"/>
        <end position="221"/>
    </location>
</feature>
<evidence type="ECO:0000256" key="5">
    <source>
        <dbReference type="ARBA" id="ARBA00023237"/>
    </source>
</evidence>
<evidence type="ECO:0000256" key="2">
    <source>
        <dbReference type="ARBA" id="ARBA00006275"/>
    </source>
</evidence>
<dbReference type="Proteomes" id="UP000319374">
    <property type="component" value="Chromosome"/>
</dbReference>
<proteinExistence type="inferred from homology"/>
<evidence type="ECO:0000256" key="7">
    <source>
        <dbReference type="SAM" id="SignalP"/>
    </source>
</evidence>
<dbReference type="GeneID" id="98674228"/>